<sequence length="1415" mass="169913">MEDPYNFSRICNTQLYDKRKMSIVQTMLKKAYDIKYIQSTNTFKRKKSATKLSQRDFGKQKAMFSMDQEGKQLVLEVSLELGVPLPEVMDAYEYIVKQANVDNSQDRKRIKAIIFDKKRLMRKTFRSIIYYCYGGFDDVDKPDIVTDFDNDHQYNLNNVDSRSKVTHFTETLDQSNLQHQTRNLLNRDHEKQKQSRNKSLIKKYNSMNSLVRGFTTNNTFASKNSMLNKSAVGMRTKSQAKRLDKSVKKSKMARASSVSSFLQHNPETAHTMYPQSSNGRSDFLGNSMIEHKNRSTISETSRSRFRTPASKTSKKRFTKRSKSRKRKMRNKLGQICKKIGSSKSSVPHIGNTASQLDYPQNNNLIYLQPRTDRREIEGLKGEDRDAFIKKWYQAYCYREEILMRKALFILHKFKEQNQKEIKFSIQVRQTQNYNLVKNAFYTWVKKYQYRVTRRPLLIKSLTFWGNNVIRKGFTGLKQYRTQIIETRKKLRTFWCIRAAVAMIENISMYDKNIYPSQAMNLPIKNFNEKELEITVKEHDRLYKKKLFETWKEFYFKIREKKAKIAYNYVNNTFQAWKEVAKKRKLDRQKIQHSLGKCHARALKECFSGMKEYLDRKILLNKISEEFTTKRGLQIRSDYFYQWVETKKDKQETEEKTAHAEEYYRRTLLKRWFDKIKHFSIYKTLVRAWFFSYREYKEDPESGCEDEDLLKMNSTLKTDHNIDCSIIQEVQKINCIFTDDGRNIANKPLSFLDDTILSTSKKSETDKFKYCSELQKTLLIKIDNSVQEMLKLRHQGIVEAIYNKLIILDTREEKILLNLNRRKRKIFTAWINFTDYCKESKAKVMEGRSRVEKYKLKVCFQELKKVLTVRDKRLQLEQKRKYRMLEETFFAFKHVIRKSMALSDAYCEVASKYRQQIARECLEKWYYETEQKIQARMFIKQELEEQRRQEIYTYHLHIMGKAFEALKINMAPRTITLGKLVERYNSEKLKSKTIKSLKICVQRRHHEEKATSVVEHNTKLKYFKCWLMLYNELNISKSLRTPFVNLQKQAYEEDWSLAKLNMNTEKVYSCLSYGRKKAVFASWKNHIQKLHVFQRNTEIVQKIQNKGLIKKYFNLLLNIEFERKQARMVNSYMAKLADENNKMKYIRAWKRFVLQSQRERQAHKEAEIIHNQKRKVELEKEKRDRQRELAEKANKIRNQMIQKACFEALRSRLDVKKDLENRCNKYIKHRKQCMVIEAWNNLWSLYDFKQKEKNIEHFNKRMLFRRAVKMFNVYKTQKVYWESLNEQSDYFREMNLLKNAFITLKSYTCEKQYEKELSHTADLYRKKKMMRRWRRAYLNINIAKTSFEVSNSDHQKPQYSINDIKTYKRSRHDMPLTDSFMMSPVRVDSLLQEKGKSTIYKSMVHEAIKENINLNQ</sequence>
<proteinExistence type="predicted"/>
<evidence type="ECO:0000313" key="3">
    <source>
        <dbReference type="EMBL" id="CAI2362866.1"/>
    </source>
</evidence>
<gene>
    <name evidence="3" type="ORF">ECRASSUSDP1_LOCUS4196</name>
</gene>
<name>A0AAD1X9P1_EUPCR</name>
<comment type="caution">
    <text evidence="3">The sequence shown here is derived from an EMBL/GenBank/DDBJ whole genome shotgun (WGS) entry which is preliminary data.</text>
</comment>
<organism evidence="3 4">
    <name type="scientific">Euplotes crassus</name>
    <dbReference type="NCBI Taxonomy" id="5936"/>
    <lineage>
        <taxon>Eukaryota</taxon>
        <taxon>Sar</taxon>
        <taxon>Alveolata</taxon>
        <taxon>Ciliophora</taxon>
        <taxon>Intramacronucleata</taxon>
        <taxon>Spirotrichea</taxon>
        <taxon>Hypotrichia</taxon>
        <taxon>Euplotida</taxon>
        <taxon>Euplotidae</taxon>
        <taxon>Moneuplotes</taxon>
    </lineage>
</organism>
<keyword evidence="4" id="KW-1185">Reference proteome</keyword>
<protein>
    <recommendedName>
        <fullName evidence="5">Sfi1 spindle body domain-containing protein</fullName>
    </recommendedName>
</protein>
<evidence type="ECO:0000256" key="1">
    <source>
        <dbReference type="SAM" id="Coils"/>
    </source>
</evidence>
<accession>A0AAD1X9P1</accession>
<evidence type="ECO:0000256" key="2">
    <source>
        <dbReference type="SAM" id="MobiDB-lite"/>
    </source>
</evidence>
<feature type="coiled-coil region" evidence="1">
    <location>
        <begin position="1168"/>
        <end position="1198"/>
    </location>
</feature>
<keyword evidence="1" id="KW-0175">Coiled coil</keyword>
<dbReference type="EMBL" id="CAMPGE010004024">
    <property type="protein sequence ID" value="CAI2362866.1"/>
    <property type="molecule type" value="Genomic_DNA"/>
</dbReference>
<evidence type="ECO:0008006" key="5">
    <source>
        <dbReference type="Google" id="ProtNLM"/>
    </source>
</evidence>
<evidence type="ECO:0000313" key="4">
    <source>
        <dbReference type="Proteomes" id="UP001295684"/>
    </source>
</evidence>
<feature type="region of interest" description="Disordered" evidence="2">
    <location>
        <begin position="293"/>
        <end position="329"/>
    </location>
</feature>
<reference evidence="3" key="1">
    <citation type="submission" date="2023-07" db="EMBL/GenBank/DDBJ databases">
        <authorList>
            <consortium name="AG Swart"/>
            <person name="Singh M."/>
            <person name="Singh A."/>
            <person name="Seah K."/>
            <person name="Emmerich C."/>
        </authorList>
    </citation>
    <scope>NUCLEOTIDE SEQUENCE</scope>
    <source>
        <strain evidence="3">DP1</strain>
    </source>
</reference>
<dbReference type="Proteomes" id="UP001295684">
    <property type="component" value="Unassembled WGS sequence"/>
</dbReference>
<feature type="compositionally biased region" description="Basic residues" evidence="2">
    <location>
        <begin position="312"/>
        <end position="329"/>
    </location>
</feature>